<sequence length="1172" mass="123730">MRRTLSAARIAVVAALALLLTVLALPAVAATSGITSSLLLNGATYHGTDVVDEGDELTLRVQYNTQVQPGATVDFELGPNVKVTGVPSANTAIESVRQDGNKVAISFKDPWPTGVNQGVFDLKFTVNEVEGSAEDTIVWKVDGEETSIEVIVRDKGDEFANVSEGFSKGVAPGHLDSFVTVVDGTVRLKPEIVDQDLTYTLRVNSPEARDDFEIADRLPAGLGYVAGSFSGQLTSWDAAGLNRKTAPFTFAPAVTGQQFSGAVDLPGPSILAITYRAEVTDVAAIEALLQAQYDRLAGGYGQFETVLTNTASFGSASVVREAGVRLRHSVANPNPGPNVGALFGKTAAWSTKNVVTDEQGNLAPPADLTYTLKADLRGWDGSNPNKVLSRNVVISDALPTQASWRIDADDFITATGITLTEAETCPTSPAAFAGDAFVGQYCVDGQRLLVNVGKDTTTNASIAVKAQLNTVDGLTVAGSTTIKDATPYRWRNVADFHYRDGNPHSVTRDVTVVALPDTTGGVNDPSVFTKAGAARQQSVEPGESVTVDYTFTVAAGKGIDARESRIVDHVDTDVFELGDLSGVTVKGTYDGVALDASHFDLRTNADEDLVIDLSAAGDAVVSARGADKRFQVTIALTTKKFVGKETRTIKNKATLFGLDDVPLHWSDTVSEATSYGDEAEVRKRIWDNVAQEWTESISAQMDGSGSLVQDRYVYRIEFIPHGSYDQVVILPVVDELPGAVDFLGFVDEADRATGAGATTGPVDIGGNLVASYDAGSESVTIRQKDGTRLQAGGSLAAYVAVKVNDASAPIVNQIGDTFAEIVPLRSVSVGDFVWVDSDRDGRQDDGEPGIEGVVLEVVGPDGKPVVDVFGQPVGPVTTGADGAYTFDHLPALTGDGTYTVRIDRDASAEALKPYVPTKAGAGDRVLDSSTWEAATVPGELHEDGDRDPTLDFGFVTKTYAIGDRVWIDTDKDGVQGPGEKSLPGVTVELLDEDGAVLATTTTDRDGRYAFDELAAGTYRVRFTLTPEQQRTYEFTQRDAGGDDALDSDADPANGLTVVIVLDDSNAALQGDYEHREITATQGIDPTWDAGVVVKTPPTEIGTGEETWDPEGDDPAVSEESGSGGPDSSEPAEASDGQLSRTGTSIGFGLVALMLALFGVGGAILWSGRRRAL</sequence>
<dbReference type="GO" id="GO:0005576">
    <property type="term" value="C:extracellular region"/>
    <property type="evidence" value="ECO:0007669"/>
    <property type="project" value="UniProtKB-SubCell"/>
</dbReference>
<dbReference type="SUPFAM" id="SSF117074">
    <property type="entry name" value="Hypothetical protein PA1324"/>
    <property type="match status" value="2"/>
</dbReference>
<dbReference type="EMBL" id="LT796768">
    <property type="protein sequence ID" value="SKB04100.1"/>
    <property type="molecule type" value="Genomic_DNA"/>
</dbReference>
<feature type="region of interest" description="Disordered" evidence="4">
    <location>
        <begin position="1088"/>
        <end position="1139"/>
    </location>
</feature>
<feature type="compositionally biased region" description="Low complexity" evidence="4">
    <location>
        <begin position="1117"/>
        <end position="1130"/>
    </location>
</feature>
<reference evidence="9" key="1">
    <citation type="submission" date="2017-02" db="EMBL/GenBank/DDBJ databases">
        <authorList>
            <person name="Varghese N."/>
            <person name="Submissions S."/>
        </authorList>
    </citation>
    <scope>NUCLEOTIDE SEQUENCE [LARGE SCALE GENOMIC DNA]</scope>
    <source>
        <strain evidence="9">9H-4</strain>
    </source>
</reference>
<name>A0A1T4YQV3_9ACTN</name>
<evidence type="ECO:0000313" key="8">
    <source>
        <dbReference type="EMBL" id="SKB04100.1"/>
    </source>
</evidence>
<feature type="chain" id="PRO_5012413991" evidence="6">
    <location>
        <begin position="30"/>
        <end position="1172"/>
    </location>
</feature>
<feature type="transmembrane region" description="Helical" evidence="5">
    <location>
        <begin position="1145"/>
        <end position="1165"/>
    </location>
</feature>
<keyword evidence="5" id="KW-1133">Transmembrane helix</keyword>
<dbReference type="RefSeq" id="WP_078698647.1">
    <property type="nucleotide sequence ID" value="NZ_LT796768.1"/>
</dbReference>
<evidence type="ECO:0000256" key="2">
    <source>
        <dbReference type="ARBA" id="ARBA00022525"/>
    </source>
</evidence>
<accession>A0A1T4YQV3</accession>
<evidence type="ECO:0000256" key="3">
    <source>
        <dbReference type="ARBA" id="ARBA00022729"/>
    </source>
</evidence>
<dbReference type="Proteomes" id="UP000191040">
    <property type="component" value="Chromosome I"/>
</dbReference>
<dbReference type="AlphaFoldDB" id="A0A1T4YQV3"/>
<dbReference type="STRING" id="1736691.SAMN06295964_0457"/>
<organism evidence="8 9">
    <name type="scientific">Aeromicrobium choanae</name>
    <dbReference type="NCBI Taxonomy" id="1736691"/>
    <lineage>
        <taxon>Bacteria</taxon>
        <taxon>Bacillati</taxon>
        <taxon>Actinomycetota</taxon>
        <taxon>Actinomycetes</taxon>
        <taxon>Propionibacteriales</taxon>
        <taxon>Nocardioidaceae</taxon>
        <taxon>Aeromicrobium</taxon>
    </lineage>
</organism>
<feature type="compositionally biased region" description="Acidic residues" evidence="4">
    <location>
        <begin position="1105"/>
        <end position="1116"/>
    </location>
</feature>
<proteinExistence type="predicted"/>
<dbReference type="Gene3D" id="2.60.40.10">
    <property type="entry name" value="Immunoglobulins"/>
    <property type="match status" value="2"/>
</dbReference>
<keyword evidence="5" id="KW-0812">Transmembrane</keyword>
<evidence type="ECO:0000256" key="4">
    <source>
        <dbReference type="SAM" id="MobiDB-lite"/>
    </source>
</evidence>
<evidence type="ECO:0000256" key="6">
    <source>
        <dbReference type="SAM" id="SignalP"/>
    </source>
</evidence>
<dbReference type="PANTHER" id="PTHR23303">
    <property type="entry name" value="CARBOXYPEPTIDASE REGULATORY REGION-CONTAINING"/>
    <property type="match status" value="1"/>
</dbReference>
<dbReference type="PANTHER" id="PTHR23303:SF15">
    <property type="entry name" value="COLOSSIN-A"/>
    <property type="match status" value="1"/>
</dbReference>
<dbReference type="GO" id="GO:0005975">
    <property type="term" value="P:carbohydrate metabolic process"/>
    <property type="evidence" value="ECO:0007669"/>
    <property type="project" value="UniProtKB-ARBA"/>
</dbReference>
<feature type="domain" description="SD-repeat containing protein B" evidence="7">
    <location>
        <begin position="828"/>
        <end position="954"/>
    </location>
</feature>
<dbReference type="InterPro" id="IPR013783">
    <property type="entry name" value="Ig-like_fold"/>
</dbReference>
<comment type="subcellular location">
    <subcellularLocation>
        <location evidence="1">Secreted</location>
    </subcellularLocation>
</comment>
<dbReference type="Pfam" id="PF17210">
    <property type="entry name" value="SdrD_B"/>
    <property type="match status" value="2"/>
</dbReference>
<keyword evidence="8" id="KW-0240">DNA-directed RNA polymerase</keyword>
<keyword evidence="3 6" id="KW-0732">Signal</keyword>
<feature type="domain" description="SD-repeat containing protein B" evidence="7">
    <location>
        <begin position="960"/>
        <end position="1065"/>
    </location>
</feature>
<dbReference type="InterPro" id="IPR033764">
    <property type="entry name" value="Sdr_B"/>
</dbReference>
<dbReference type="GO" id="GO:0000428">
    <property type="term" value="C:DNA-directed RNA polymerase complex"/>
    <property type="evidence" value="ECO:0007669"/>
    <property type="project" value="UniProtKB-KW"/>
</dbReference>
<gene>
    <name evidence="8" type="ORF">SAMN06295964_0457</name>
</gene>
<evidence type="ECO:0000256" key="5">
    <source>
        <dbReference type="SAM" id="Phobius"/>
    </source>
</evidence>
<dbReference type="InterPro" id="IPR051417">
    <property type="entry name" value="SDr/BOS_complex"/>
</dbReference>
<keyword evidence="2" id="KW-0964">Secreted</keyword>
<dbReference type="OrthoDB" id="3741298at2"/>
<evidence type="ECO:0000313" key="9">
    <source>
        <dbReference type="Proteomes" id="UP000191040"/>
    </source>
</evidence>
<evidence type="ECO:0000256" key="1">
    <source>
        <dbReference type="ARBA" id="ARBA00004613"/>
    </source>
</evidence>
<keyword evidence="5" id="KW-0472">Membrane</keyword>
<keyword evidence="8" id="KW-0804">Transcription</keyword>
<feature type="signal peptide" evidence="6">
    <location>
        <begin position="1"/>
        <end position="29"/>
    </location>
</feature>
<feature type="compositionally biased region" description="Low complexity" evidence="4">
    <location>
        <begin position="1095"/>
        <end position="1104"/>
    </location>
</feature>
<protein>
    <submittedName>
        <fullName evidence="8">DNA-directed RNA polymerase II subunit RPB1</fullName>
    </submittedName>
</protein>
<evidence type="ECO:0000259" key="7">
    <source>
        <dbReference type="Pfam" id="PF17210"/>
    </source>
</evidence>
<keyword evidence="9" id="KW-1185">Reference proteome</keyword>